<dbReference type="PANTHER" id="PTHR28582">
    <property type="entry name" value="TRNA-SPLICING ENDONUCLEASE SUBUNIT SEN15"/>
    <property type="match status" value="1"/>
</dbReference>
<dbReference type="OrthoDB" id="10002170at2759"/>
<feature type="domain" description="tRNA-splicing endonuclease subunit Sen15" evidence="3">
    <location>
        <begin position="29"/>
        <end position="119"/>
    </location>
</feature>
<comment type="similarity">
    <text evidence="1">Belongs to the SEN15 family.</text>
</comment>
<dbReference type="Gene3D" id="3.40.1350.10">
    <property type="match status" value="1"/>
</dbReference>
<reference evidence="5" key="1">
    <citation type="submission" date="2025-08" db="UniProtKB">
        <authorList>
            <consortium name="RefSeq"/>
        </authorList>
    </citation>
    <scope>IDENTIFICATION</scope>
    <source>
        <tissue evidence="5">Silk gland</tissue>
    </source>
</reference>
<dbReference type="GO" id="GO:0005634">
    <property type="term" value="C:nucleus"/>
    <property type="evidence" value="ECO:0007669"/>
    <property type="project" value="UniProtKB-ARBA"/>
</dbReference>
<dbReference type="GeneID" id="114249834"/>
<dbReference type="RefSeq" id="XP_028039342.1">
    <property type="nucleotide sequence ID" value="XM_028183541.1"/>
</dbReference>
<dbReference type="Pfam" id="PF09631">
    <property type="entry name" value="Sen15"/>
    <property type="match status" value="1"/>
</dbReference>
<evidence type="ECO:0000259" key="3">
    <source>
        <dbReference type="Pfam" id="PF09631"/>
    </source>
</evidence>
<name>A0A6J2KEI1_BOMMA</name>
<dbReference type="AlphaFoldDB" id="A0A6J2KEI1"/>
<protein>
    <submittedName>
        <fullName evidence="5">Uncharacterized protein LOC114249834</fullName>
    </submittedName>
</protein>
<dbReference type="GO" id="GO:0003676">
    <property type="term" value="F:nucleic acid binding"/>
    <property type="evidence" value="ECO:0007669"/>
    <property type="project" value="InterPro"/>
</dbReference>
<evidence type="ECO:0000256" key="2">
    <source>
        <dbReference type="ARBA" id="ARBA00022694"/>
    </source>
</evidence>
<dbReference type="Proteomes" id="UP000504629">
    <property type="component" value="Unplaced"/>
</dbReference>
<dbReference type="PANTHER" id="PTHR28582:SF1">
    <property type="entry name" value="TRNA-SPLICING ENDONUCLEASE SUBUNIT SEN15"/>
    <property type="match status" value="1"/>
</dbReference>
<dbReference type="InterPro" id="IPR018593">
    <property type="entry name" value="tRNA-endonuc_su_Sen15"/>
</dbReference>
<evidence type="ECO:0000256" key="1">
    <source>
        <dbReference type="ARBA" id="ARBA00006091"/>
    </source>
</evidence>
<proteinExistence type="inferred from homology"/>
<dbReference type="InterPro" id="IPR036167">
    <property type="entry name" value="tRNA_intron_Endo_cat-like_sf"/>
</dbReference>
<accession>A0A6J2KEI1</accession>
<sequence>MDVESKIKEDMSSLGCKSEKKISLAYHLYMYLIDEKLMYDCEYCYNRDIETLYVVARRNKNDKLNIYVPVATHDDVTMHLINELQVNLCTVETGPMINLAFIDGDFTTVIYSFIKGIVARTNSEKQNKREEKRSFINNELKKKRNEILNEALNGVVVDD</sequence>
<dbReference type="KEGG" id="bman:114249834"/>
<dbReference type="SUPFAM" id="SSF53032">
    <property type="entry name" value="tRNA-intron endonuclease catalytic domain-like"/>
    <property type="match status" value="1"/>
</dbReference>
<gene>
    <name evidence="5" type="primary">LOC114249834</name>
</gene>
<keyword evidence="4" id="KW-1185">Reference proteome</keyword>
<dbReference type="GO" id="GO:0006388">
    <property type="term" value="P:tRNA splicing, via endonucleolytic cleavage and ligation"/>
    <property type="evidence" value="ECO:0007669"/>
    <property type="project" value="InterPro"/>
</dbReference>
<keyword evidence="2" id="KW-0819">tRNA processing</keyword>
<dbReference type="InterPro" id="IPR011856">
    <property type="entry name" value="tRNA_endonuc-like_dom_sf"/>
</dbReference>
<dbReference type="SMR" id="A0A6J2KEI1"/>
<evidence type="ECO:0000313" key="5">
    <source>
        <dbReference type="RefSeq" id="XP_028039342.1"/>
    </source>
</evidence>
<organism evidence="4 5">
    <name type="scientific">Bombyx mandarina</name>
    <name type="common">Wild silk moth</name>
    <name type="synonym">Wild silkworm</name>
    <dbReference type="NCBI Taxonomy" id="7092"/>
    <lineage>
        <taxon>Eukaryota</taxon>
        <taxon>Metazoa</taxon>
        <taxon>Ecdysozoa</taxon>
        <taxon>Arthropoda</taxon>
        <taxon>Hexapoda</taxon>
        <taxon>Insecta</taxon>
        <taxon>Pterygota</taxon>
        <taxon>Neoptera</taxon>
        <taxon>Endopterygota</taxon>
        <taxon>Lepidoptera</taxon>
        <taxon>Glossata</taxon>
        <taxon>Ditrysia</taxon>
        <taxon>Bombycoidea</taxon>
        <taxon>Bombycidae</taxon>
        <taxon>Bombycinae</taxon>
        <taxon>Bombyx</taxon>
    </lineage>
</organism>
<evidence type="ECO:0000313" key="4">
    <source>
        <dbReference type="Proteomes" id="UP000504629"/>
    </source>
</evidence>